<gene>
    <name evidence="1" type="ORF">DSO57_1029472</name>
</gene>
<sequence>MLYFLLITLASSLLIDSDSQLQYHHDVTSSWVTYGLDNNPSLNCSTRRLLLRCVQDDVRYLPGERSVIVHHKHKQVCQYRAIEKNPGEFKTEFVMCFNLQTNRPIFPPQ</sequence>
<name>A0ACC2TZU7_9FUNG</name>
<dbReference type="Proteomes" id="UP001165960">
    <property type="component" value="Unassembled WGS sequence"/>
</dbReference>
<protein>
    <submittedName>
        <fullName evidence="1">Uncharacterized protein</fullName>
    </submittedName>
</protein>
<keyword evidence="2" id="KW-1185">Reference proteome</keyword>
<dbReference type="EMBL" id="QTSX02001615">
    <property type="protein sequence ID" value="KAJ9080022.1"/>
    <property type="molecule type" value="Genomic_DNA"/>
</dbReference>
<reference evidence="1" key="1">
    <citation type="submission" date="2022-04" db="EMBL/GenBank/DDBJ databases">
        <title>Genome of the entomopathogenic fungus Entomophthora muscae.</title>
        <authorList>
            <person name="Elya C."/>
            <person name="Lovett B.R."/>
            <person name="Lee E."/>
            <person name="Macias A.M."/>
            <person name="Hajek A.E."/>
            <person name="De Bivort B.L."/>
            <person name="Kasson M.T."/>
            <person name="De Fine Licht H.H."/>
            <person name="Stajich J.E."/>
        </authorList>
    </citation>
    <scope>NUCLEOTIDE SEQUENCE</scope>
    <source>
        <strain evidence="1">Berkeley</strain>
    </source>
</reference>
<accession>A0ACC2TZU7</accession>
<organism evidence="1 2">
    <name type="scientific">Entomophthora muscae</name>
    <dbReference type="NCBI Taxonomy" id="34485"/>
    <lineage>
        <taxon>Eukaryota</taxon>
        <taxon>Fungi</taxon>
        <taxon>Fungi incertae sedis</taxon>
        <taxon>Zoopagomycota</taxon>
        <taxon>Entomophthoromycotina</taxon>
        <taxon>Entomophthoromycetes</taxon>
        <taxon>Entomophthorales</taxon>
        <taxon>Entomophthoraceae</taxon>
        <taxon>Entomophthora</taxon>
    </lineage>
</organism>
<evidence type="ECO:0000313" key="2">
    <source>
        <dbReference type="Proteomes" id="UP001165960"/>
    </source>
</evidence>
<proteinExistence type="predicted"/>
<comment type="caution">
    <text evidence="1">The sequence shown here is derived from an EMBL/GenBank/DDBJ whole genome shotgun (WGS) entry which is preliminary data.</text>
</comment>
<evidence type="ECO:0000313" key="1">
    <source>
        <dbReference type="EMBL" id="KAJ9080022.1"/>
    </source>
</evidence>